<evidence type="ECO:0000313" key="2">
    <source>
        <dbReference type="EMBL" id="POH57945.1"/>
    </source>
</evidence>
<proteinExistence type="predicted"/>
<feature type="transmembrane region" description="Helical" evidence="1">
    <location>
        <begin position="12"/>
        <end position="31"/>
    </location>
</feature>
<evidence type="ECO:0000313" key="3">
    <source>
        <dbReference type="Proteomes" id="UP000237104"/>
    </source>
</evidence>
<protein>
    <submittedName>
        <fullName evidence="2">Uncharacterized protein</fullName>
    </submittedName>
</protein>
<gene>
    <name evidence="2" type="ORF">C3B59_19345</name>
</gene>
<keyword evidence="1" id="KW-0812">Transmembrane</keyword>
<dbReference type="EMBL" id="PPXF01000076">
    <property type="protein sequence ID" value="POH57945.1"/>
    <property type="molecule type" value="Genomic_DNA"/>
</dbReference>
<organism evidence="2 3">
    <name type="scientific">Cryobacterium zongtaii</name>
    <dbReference type="NCBI Taxonomy" id="1259217"/>
    <lineage>
        <taxon>Bacteria</taxon>
        <taxon>Bacillati</taxon>
        <taxon>Actinomycetota</taxon>
        <taxon>Actinomycetes</taxon>
        <taxon>Micrococcales</taxon>
        <taxon>Microbacteriaceae</taxon>
        <taxon>Cryobacterium</taxon>
    </lineage>
</organism>
<comment type="caution">
    <text evidence="2">The sequence shown here is derived from an EMBL/GenBank/DDBJ whole genome shotgun (WGS) entry which is preliminary data.</text>
</comment>
<dbReference type="Proteomes" id="UP000237104">
    <property type="component" value="Unassembled WGS sequence"/>
</dbReference>
<dbReference type="RefSeq" id="WP_103432789.1">
    <property type="nucleotide sequence ID" value="NZ_PPXF01000076.1"/>
</dbReference>
<keyword evidence="1" id="KW-0472">Membrane</keyword>
<keyword evidence="1" id="KW-1133">Transmembrane helix</keyword>
<name>A0A2S3Z4N3_9MICO</name>
<reference evidence="2 3" key="1">
    <citation type="submission" date="2018-01" db="EMBL/GenBank/DDBJ databases">
        <title>Cryobacterium sp. nov., from glaciers in China.</title>
        <authorList>
            <person name="Liu Q."/>
            <person name="Xin Y.-H."/>
        </authorList>
    </citation>
    <scope>NUCLEOTIDE SEQUENCE [LARGE SCALE GENOMIC DNA]</scope>
    <source>
        <strain evidence="2 3">TMB1-8</strain>
    </source>
</reference>
<accession>A0A2S3Z4N3</accession>
<dbReference type="AlphaFoldDB" id="A0A2S3Z4N3"/>
<feature type="transmembrane region" description="Helical" evidence="1">
    <location>
        <begin position="37"/>
        <end position="56"/>
    </location>
</feature>
<evidence type="ECO:0000256" key="1">
    <source>
        <dbReference type="SAM" id="Phobius"/>
    </source>
</evidence>
<sequence>MTIASDHAVRRSSLFGWLWSVVVLGLGLWVSLATGEWIALLCAAGLVILPIGGLALRARRP</sequence>